<feature type="transmembrane region" description="Helical" evidence="2">
    <location>
        <begin position="30"/>
        <end position="49"/>
    </location>
</feature>
<evidence type="ECO:0000313" key="4">
    <source>
        <dbReference type="Proteomes" id="UP000325690"/>
    </source>
</evidence>
<evidence type="ECO:0000313" key="3">
    <source>
        <dbReference type="EMBL" id="KAB7751443.1"/>
    </source>
</evidence>
<reference evidence="3 4" key="1">
    <citation type="submission" date="2012-10" db="EMBL/GenBank/DDBJ databases">
        <title>The draft sequence of the Mycobacterium pheli genome.</title>
        <authorList>
            <person name="Pettersson B.M.F."/>
            <person name="Das S."/>
            <person name="Dasgupta S."/>
            <person name="Bhattacharya A."/>
            <person name="Kirsebom L.A."/>
        </authorList>
    </citation>
    <scope>NUCLEOTIDE SEQUENCE [LARGE SCALE GENOMIC DNA]</scope>
    <source>
        <strain evidence="3 4">CCUG 21000</strain>
    </source>
</reference>
<comment type="caution">
    <text evidence="3">The sequence shown here is derived from an EMBL/GenBank/DDBJ whole genome shotgun (WGS) entry which is preliminary data.</text>
</comment>
<accession>A0A5N5UPF3</accession>
<feature type="transmembrane region" description="Helical" evidence="2">
    <location>
        <begin position="7"/>
        <end position="24"/>
    </location>
</feature>
<keyword evidence="4" id="KW-1185">Reference proteome</keyword>
<sequence length="303" mass="33416">MSRKSDGTGVGGLIFAIFILIAMIPKEVWIALGVVAGLGVLIALISWVAKKHEQYVAAKEARELAEQKERTRRERQHRIETLGKDNAALVESALAAIDELSETEAARTGWLGDIDFSADIAAVTANFEKAHSLRQVIGELSALRNPSEDDRRILAEAKETASELESTALQRINMIGQCAEEARLIDRSLQEEREEARTAEQRAQLHAKLSAMLYGVEAAPRTTPQSTGADSVMARVQAYRDIKNQISVSYPRHDSASQVDTRRVRCFKCGHVQKVLATATVLPCIECGARMKLKLPSNRRRAC</sequence>
<dbReference type="Proteomes" id="UP000325690">
    <property type="component" value="Unassembled WGS sequence"/>
</dbReference>
<dbReference type="RefSeq" id="WP_061482269.1">
    <property type="nucleotide sequence ID" value="NZ_ANBO01000002.1"/>
</dbReference>
<evidence type="ECO:0000256" key="1">
    <source>
        <dbReference type="SAM" id="Coils"/>
    </source>
</evidence>
<name>A0A5N5UPF3_MYCPH</name>
<keyword evidence="1" id="KW-0175">Coiled coil</keyword>
<feature type="coiled-coil region" evidence="1">
    <location>
        <begin position="182"/>
        <end position="209"/>
    </location>
</feature>
<dbReference type="EMBL" id="ANBP01000055">
    <property type="protein sequence ID" value="KAB7751443.1"/>
    <property type="molecule type" value="Genomic_DNA"/>
</dbReference>
<keyword evidence="2" id="KW-0812">Transmembrane</keyword>
<dbReference type="GeneID" id="74302231"/>
<evidence type="ECO:0000256" key="2">
    <source>
        <dbReference type="SAM" id="Phobius"/>
    </source>
</evidence>
<gene>
    <name evidence="3" type="ORF">MPHL21000_24900</name>
</gene>
<keyword evidence="2" id="KW-0472">Membrane</keyword>
<dbReference type="AlphaFoldDB" id="A0A5N5UPF3"/>
<keyword evidence="2" id="KW-1133">Transmembrane helix</keyword>
<organism evidence="3 4">
    <name type="scientific">Mycolicibacterium phlei DSM 43239 = CCUG 21000</name>
    <dbReference type="NCBI Taxonomy" id="1226750"/>
    <lineage>
        <taxon>Bacteria</taxon>
        <taxon>Bacillati</taxon>
        <taxon>Actinomycetota</taxon>
        <taxon>Actinomycetes</taxon>
        <taxon>Mycobacteriales</taxon>
        <taxon>Mycobacteriaceae</taxon>
        <taxon>Mycolicibacterium</taxon>
    </lineage>
</organism>
<proteinExistence type="predicted"/>
<protein>
    <submittedName>
        <fullName evidence="3">Uncharacterized protein</fullName>
    </submittedName>
</protein>